<dbReference type="AlphaFoldDB" id="A0A7R9PYB1"/>
<proteinExistence type="predicted"/>
<name>A0A7R9PYB1_9ACAR</name>
<evidence type="ECO:0000256" key="1">
    <source>
        <dbReference type="SAM" id="Coils"/>
    </source>
</evidence>
<evidence type="ECO:0000256" key="2">
    <source>
        <dbReference type="SAM" id="MobiDB-lite"/>
    </source>
</evidence>
<organism evidence="3">
    <name type="scientific">Medioppia subpectinata</name>
    <dbReference type="NCBI Taxonomy" id="1979941"/>
    <lineage>
        <taxon>Eukaryota</taxon>
        <taxon>Metazoa</taxon>
        <taxon>Ecdysozoa</taxon>
        <taxon>Arthropoda</taxon>
        <taxon>Chelicerata</taxon>
        <taxon>Arachnida</taxon>
        <taxon>Acari</taxon>
        <taxon>Acariformes</taxon>
        <taxon>Sarcoptiformes</taxon>
        <taxon>Oribatida</taxon>
        <taxon>Brachypylina</taxon>
        <taxon>Oppioidea</taxon>
        <taxon>Oppiidae</taxon>
        <taxon>Medioppia</taxon>
    </lineage>
</organism>
<feature type="coiled-coil region" evidence="1">
    <location>
        <begin position="780"/>
        <end position="836"/>
    </location>
</feature>
<keyword evidence="4" id="KW-1185">Reference proteome</keyword>
<reference evidence="3" key="1">
    <citation type="submission" date="2020-11" db="EMBL/GenBank/DDBJ databases">
        <authorList>
            <person name="Tran Van P."/>
        </authorList>
    </citation>
    <scope>NUCLEOTIDE SEQUENCE</scope>
</reference>
<feature type="coiled-coil region" evidence="1">
    <location>
        <begin position="973"/>
        <end position="1007"/>
    </location>
</feature>
<dbReference type="OrthoDB" id="6538176at2759"/>
<gene>
    <name evidence="3" type="ORF">OSB1V03_LOCUS5223</name>
</gene>
<evidence type="ECO:0000313" key="3">
    <source>
        <dbReference type="EMBL" id="CAD7624783.1"/>
    </source>
</evidence>
<feature type="coiled-coil region" evidence="1">
    <location>
        <begin position="480"/>
        <end position="612"/>
    </location>
</feature>
<dbReference type="Proteomes" id="UP000759131">
    <property type="component" value="Unassembled WGS sequence"/>
</dbReference>
<feature type="region of interest" description="Disordered" evidence="2">
    <location>
        <begin position="205"/>
        <end position="229"/>
    </location>
</feature>
<dbReference type="EMBL" id="OC857138">
    <property type="protein sequence ID" value="CAD7624783.1"/>
    <property type="molecule type" value="Genomic_DNA"/>
</dbReference>
<feature type="non-terminal residue" evidence="3">
    <location>
        <position position="1010"/>
    </location>
</feature>
<accession>A0A7R9PYB1</accession>
<feature type="region of interest" description="Disordered" evidence="2">
    <location>
        <begin position="395"/>
        <end position="471"/>
    </location>
</feature>
<feature type="coiled-coil region" evidence="1">
    <location>
        <begin position="867"/>
        <end position="930"/>
    </location>
</feature>
<keyword evidence="1" id="KW-0175">Coiled coil</keyword>
<sequence>MNAAHISYNMKIVFMCKRLAVSENKFLNSCEFMQKTGSHQLNESWLFLRQKSGEKYVDCIEKLKLVVIFHLNHRVKSYERGAQIGCNDEVNIIFCPLHTLSIVQTCGPMYKKLQREHLLLQRSFASVSQSLNENLSKCQSNEQFISNIVHNKSNKTKCQLKRQLKNVFLNIPSVPVIIHKKLCKEHVILQQSFATVCQSLREMLERDGSQRPKQHNISNSQQKKSNKKEFDELRRRIELLSIELQETRDQNELLEFRIHEFEHIKAPKNQTSNKSSFNAKADDFSHRFNLRVYKRWENRRCVKNNHYCYRQQVLRQTCELPEIPCNKCCKLETQLFDVNNENQKLNEKFNATQKTLNELIAKYALKEELNNLLLQRNYTKNTVIDKNSYIGSAMTSEDEGLGDDTRRDHSSGPSSLVDSQEPEYDVMSESTQSTPDLGHKEGLTNACSIEDVEQLGPQREQLRESVESDKDKEQYLRLEVMRSNDLIEKLKQSIDKLKGEKAILEEQVLELEEAENDSRLMSQRLQQQMQTFVDDYEKLELDLINANKTIDLNNNRIKKTDLRHQIEEMRNKRCEQHSTQVDSLYSVVWERLYRLENQIDCLKQSYNQTNQTNCSQDYTDDDLQLFISAERLSEGVSKIGSSFEVSHFDKSRDQAFNHCEASVRLDDLVLSMPLCEAVKAERIDVMVPNTSQLKVTPSPSHALPHELTTKLAKLETNEQQLRERLVQLEWINKEFVRELELREKIFFEREKNQNEWTNSENEFKYAINELKNEIKTFDIRNAYERRIKILLEEHKLMEKELKMKMKEMEGQTSSTVNQLEFERNKIIKQLEENKIEAKILQLVKNKSNCDKLRNCENEKLKIEINCIQSCEEELKRKLNEMMQKESAYVETLAEADKIIATLEHNYKHRIEELEASKTGLKLRVTQLEESESRLRSSLRPDRRATNDSYGKASDLVKQLIDSEARECSLRQQIKALETSVNQLNQQLEDTNHLKQRIETELKDQDELVST</sequence>
<feature type="compositionally biased region" description="Basic and acidic residues" evidence="2">
    <location>
        <begin position="460"/>
        <end position="471"/>
    </location>
</feature>
<evidence type="ECO:0000313" key="4">
    <source>
        <dbReference type="Proteomes" id="UP000759131"/>
    </source>
</evidence>
<protein>
    <submittedName>
        <fullName evidence="3">Uncharacterized protein</fullName>
    </submittedName>
</protein>
<dbReference type="EMBL" id="CAJPIZ010002563">
    <property type="protein sequence ID" value="CAG2105213.1"/>
    <property type="molecule type" value="Genomic_DNA"/>
</dbReference>